<name>A0A239U6U5_9STAP</name>
<dbReference type="AlphaFoldDB" id="A0A239U6U5"/>
<dbReference type="InterPro" id="IPR013563">
    <property type="entry name" value="Oligopep_ABC_C"/>
</dbReference>
<evidence type="ECO:0000256" key="4">
    <source>
        <dbReference type="ARBA" id="ARBA00022475"/>
    </source>
</evidence>
<gene>
    <name evidence="8" type="ORF">SPI02_08860</name>
</gene>
<dbReference type="GO" id="GO:0005524">
    <property type="term" value="F:ATP binding"/>
    <property type="evidence" value="ECO:0007669"/>
    <property type="project" value="UniProtKB-KW"/>
</dbReference>
<sequence length="326" mass="36525">MTAENILEITQLRTSFYIKKDWFSAVNNINVSVKKGEILGIVGKSGSGKSVLSLSIMQLLPEKIARIEKGEINFKGKRIDNIKENEYNKMRGKELSMIFQEPMTALNPVFTIGNQLIEKITLHLKLNKKDARERAIELLNQVGIPRASEVIDNYPHQLSGGMRQRVMIALAISCQPDLLIADEPTTALDVTVQAQILELLKKIREENDMSIIFISHDLAVISELCDRVAVMYAGNIIETGSTSEIFQSPKHPYTQALIRSIPKLDQSTDKLEVIEGSVPSLVNMPNQGCRFANRCPYAMNVCEQGDISLKLIDSEHKVACHLYDED</sequence>
<keyword evidence="4" id="KW-1003">Cell membrane</keyword>
<dbReference type="InterPro" id="IPR027417">
    <property type="entry name" value="P-loop_NTPase"/>
</dbReference>
<dbReference type="NCBIfam" id="TIGR01727">
    <property type="entry name" value="oligo_HPY"/>
    <property type="match status" value="1"/>
</dbReference>
<comment type="subcellular location">
    <subcellularLocation>
        <location evidence="1">Cell membrane</location>
        <topology evidence="1">Peripheral membrane protein</topology>
    </subcellularLocation>
</comment>
<dbReference type="Proteomes" id="UP000321736">
    <property type="component" value="Unassembled WGS sequence"/>
</dbReference>
<organism evidence="8 9">
    <name type="scientific">Staphylococcus piscifermentans</name>
    <dbReference type="NCBI Taxonomy" id="70258"/>
    <lineage>
        <taxon>Bacteria</taxon>
        <taxon>Bacillati</taxon>
        <taxon>Bacillota</taxon>
        <taxon>Bacilli</taxon>
        <taxon>Bacillales</taxon>
        <taxon>Staphylococcaceae</taxon>
        <taxon>Staphylococcus</taxon>
    </lineage>
</organism>
<dbReference type="Pfam" id="PF08352">
    <property type="entry name" value="oligo_HPY"/>
    <property type="match status" value="1"/>
</dbReference>
<dbReference type="SUPFAM" id="SSF52540">
    <property type="entry name" value="P-loop containing nucleoside triphosphate hydrolases"/>
    <property type="match status" value="1"/>
</dbReference>
<keyword evidence="6 8" id="KW-0067">ATP-binding</keyword>
<dbReference type="Gene3D" id="3.40.50.300">
    <property type="entry name" value="P-loop containing nucleotide triphosphate hydrolases"/>
    <property type="match status" value="1"/>
</dbReference>
<dbReference type="Pfam" id="PF00005">
    <property type="entry name" value="ABC_tran"/>
    <property type="match status" value="1"/>
</dbReference>
<dbReference type="InterPro" id="IPR003593">
    <property type="entry name" value="AAA+_ATPase"/>
</dbReference>
<evidence type="ECO:0000313" key="8">
    <source>
        <dbReference type="EMBL" id="GEP84301.1"/>
    </source>
</evidence>
<dbReference type="SMART" id="SM00382">
    <property type="entry name" value="AAA"/>
    <property type="match status" value="1"/>
</dbReference>
<dbReference type="InterPro" id="IPR050388">
    <property type="entry name" value="ABC_Ni/Peptide_Import"/>
</dbReference>
<protein>
    <submittedName>
        <fullName evidence="8">Peptide ABC transporter ATP-binding protein</fullName>
    </submittedName>
</protein>
<dbReference type="RefSeq" id="WP_095105560.1">
    <property type="nucleotide sequence ID" value="NZ_BKAR01000008.1"/>
</dbReference>
<dbReference type="GO" id="GO:0005886">
    <property type="term" value="C:plasma membrane"/>
    <property type="evidence" value="ECO:0007669"/>
    <property type="project" value="UniProtKB-SubCell"/>
</dbReference>
<dbReference type="InterPro" id="IPR017871">
    <property type="entry name" value="ABC_transporter-like_CS"/>
</dbReference>
<keyword evidence="3" id="KW-0813">Transport</keyword>
<dbReference type="InterPro" id="IPR003439">
    <property type="entry name" value="ABC_transporter-like_ATP-bd"/>
</dbReference>
<dbReference type="PROSITE" id="PS50893">
    <property type="entry name" value="ABC_TRANSPORTER_2"/>
    <property type="match status" value="1"/>
</dbReference>
<dbReference type="GO" id="GO:0016887">
    <property type="term" value="F:ATP hydrolysis activity"/>
    <property type="evidence" value="ECO:0007669"/>
    <property type="project" value="InterPro"/>
</dbReference>
<dbReference type="EMBL" id="BKAR01000008">
    <property type="protein sequence ID" value="GEP84301.1"/>
    <property type="molecule type" value="Genomic_DNA"/>
</dbReference>
<evidence type="ECO:0000256" key="3">
    <source>
        <dbReference type="ARBA" id="ARBA00022448"/>
    </source>
</evidence>
<evidence type="ECO:0000313" key="9">
    <source>
        <dbReference type="Proteomes" id="UP000321736"/>
    </source>
</evidence>
<comment type="similarity">
    <text evidence="2">Belongs to the ABC transporter superfamily.</text>
</comment>
<dbReference type="CDD" id="cd03257">
    <property type="entry name" value="ABC_NikE_OppD_transporters"/>
    <property type="match status" value="1"/>
</dbReference>
<dbReference type="FunFam" id="3.40.50.300:FF:000016">
    <property type="entry name" value="Oligopeptide ABC transporter ATP-binding component"/>
    <property type="match status" value="1"/>
</dbReference>
<keyword evidence="5" id="KW-0547">Nucleotide-binding</keyword>
<evidence type="ECO:0000256" key="5">
    <source>
        <dbReference type="ARBA" id="ARBA00022741"/>
    </source>
</evidence>
<dbReference type="GO" id="GO:0015833">
    <property type="term" value="P:peptide transport"/>
    <property type="evidence" value="ECO:0007669"/>
    <property type="project" value="InterPro"/>
</dbReference>
<evidence type="ECO:0000256" key="2">
    <source>
        <dbReference type="ARBA" id="ARBA00005417"/>
    </source>
</evidence>
<evidence type="ECO:0000256" key="7">
    <source>
        <dbReference type="ARBA" id="ARBA00023136"/>
    </source>
</evidence>
<dbReference type="PROSITE" id="PS00211">
    <property type="entry name" value="ABC_TRANSPORTER_1"/>
    <property type="match status" value="1"/>
</dbReference>
<dbReference type="PANTHER" id="PTHR43297">
    <property type="entry name" value="OLIGOPEPTIDE TRANSPORT ATP-BINDING PROTEIN APPD"/>
    <property type="match status" value="1"/>
</dbReference>
<comment type="caution">
    <text evidence="8">The sequence shown here is derived from an EMBL/GenBank/DDBJ whole genome shotgun (WGS) entry which is preliminary data.</text>
</comment>
<reference evidence="8 9" key="1">
    <citation type="submission" date="2019-07" db="EMBL/GenBank/DDBJ databases">
        <title>Whole genome shotgun sequence of Staphylococcus piscifermentans NBRC 109625.</title>
        <authorList>
            <person name="Hosoyama A."/>
            <person name="Uohara A."/>
            <person name="Ohji S."/>
            <person name="Ichikawa N."/>
        </authorList>
    </citation>
    <scope>NUCLEOTIDE SEQUENCE [LARGE SCALE GENOMIC DNA]</scope>
    <source>
        <strain evidence="8 9">NBRC 109625</strain>
    </source>
</reference>
<dbReference type="PANTHER" id="PTHR43297:SF2">
    <property type="entry name" value="DIPEPTIDE TRANSPORT ATP-BINDING PROTEIN DPPD"/>
    <property type="match status" value="1"/>
</dbReference>
<keyword evidence="7" id="KW-0472">Membrane</keyword>
<evidence type="ECO:0000256" key="1">
    <source>
        <dbReference type="ARBA" id="ARBA00004202"/>
    </source>
</evidence>
<evidence type="ECO:0000256" key="6">
    <source>
        <dbReference type="ARBA" id="ARBA00022840"/>
    </source>
</evidence>
<proteinExistence type="inferred from homology"/>
<dbReference type="OrthoDB" id="9802264at2"/>
<accession>A0A239U6U5</accession>
<keyword evidence="9" id="KW-1185">Reference proteome</keyword>